<keyword evidence="2" id="KW-0238">DNA-binding</keyword>
<dbReference type="PROSITE" id="PS50987">
    <property type="entry name" value="HTH_ARSR_2"/>
    <property type="match status" value="1"/>
</dbReference>
<dbReference type="Gene3D" id="1.10.10.10">
    <property type="entry name" value="Winged helix-like DNA-binding domain superfamily/Winged helix DNA-binding domain"/>
    <property type="match status" value="1"/>
</dbReference>
<keyword evidence="1" id="KW-0805">Transcription regulation</keyword>
<dbReference type="SUPFAM" id="SSF46785">
    <property type="entry name" value="Winged helix' DNA-binding domain"/>
    <property type="match status" value="1"/>
</dbReference>
<evidence type="ECO:0000256" key="3">
    <source>
        <dbReference type="ARBA" id="ARBA00023163"/>
    </source>
</evidence>
<proteinExistence type="predicted"/>
<dbReference type="InterPro" id="IPR011991">
    <property type="entry name" value="ArsR-like_HTH"/>
</dbReference>
<dbReference type="Proteomes" id="UP000198956">
    <property type="component" value="Unassembled WGS sequence"/>
</dbReference>
<dbReference type="Pfam" id="PF01022">
    <property type="entry name" value="HTH_5"/>
    <property type="match status" value="1"/>
</dbReference>
<dbReference type="CDD" id="cd00090">
    <property type="entry name" value="HTH_ARSR"/>
    <property type="match status" value="1"/>
</dbReference>
<dbReference type="NCBIfam" id="NF033788">
    <property type="entry name" value="HTH_metalloreg"/>
    <property type="match status" value="1"/>
</dbReference>
<dbReference type="PANTHER" id="PTHR33154:SF18">
    <property type="entry name" value="ARSENICAL RESISTANCE OPERON REPRESSOR"/>
    <property type="match status" value="1"/>
</dbReference>
<sequence>MERSLEEMIEVLKLTADKTRLTILLLLQEKELCVCDLVEMIGISQPGISQHLRKMKQAGLVQERKQGTWMYYRLDESAHPVVQAILQHAPSLKEKLEVYEKQRNSMMCERENNG</sequence>
<dbReference type="RefSeq" id="WP_236781848.1">
    <property type="nucleotide sequence ID" value="NZ_FNDE01000010.1"/>
</dbReference>
<dbReference type="InterPro" id="IPR001845">
    <property type="entry name" value="HTH_ArsR_DNA-bd_dom"/>
</dbReference>
<name>A0A1G7ZGK1_ANETH</name>
<dbReference type="InterPro" id="IPR036390">
    <property type="entry name" value="WH_DNA-bd_sf"/>
</dbReference>
<reference evidence="5 6" key="1">
    <citation type="submission" date="2016-10" db="EMBL/GenBank/DDBJ databases">
        <authorList>
            <person name="de Groot N.N."/>
        </authorList>
    </citation>
    <scope>NUCLEOTIDE SEQUENCE [LARGE SCALE GENOMIC DNA]</scope>
    <source>
        <strain evidence="5 6">L 420-91</strain>
    </source>
</reference>
<evidence type="ECO:0000313" key="6">
    <source>
        <dbReference type="Proteomes" id="UP000198956"/>
    </source>
</evidence>
<dbReference type="EMBL" id="FNDE01000010">
    <property type="protein sequence ID" value="SDH07838.1"/>
    <property type="molecule type" value="Genomic_DNA"/>
</dbReference>
<protein>
    <submittedName>
        <fullName evidence="5">Transcriptional regulator, ArsR family</fullName>
    </submittedName>
</protein>
<accession>A0A1G7ZGK1</accession>
<dbReference type="GO" id="GO:0003677">
    <property type="term" value="F:DNA binding"/>
    <property type="evidence" value="ECO:0007669"/>
    <property type="project" value="UniProtKB-KW"/>
</dbReference>
<dbReference type="AlphaFoldDB" id="A0A1G7ZGK1"/>
<evidence type="ECO:0000313" key="5">
    <source>
        <dbReference type="EMBL" id="SDH07838.1"/>
    </source>
</evidence>
<dbReference type="PANTHER" id="PTHR33154">
    <property type="entry name" value="TRANSCRIPTIONAL REGULATOR, ARSR FAMILY"/>
    <property type="match status" value="1"/>
</dbReference>
<keyword evidence="3" id="KW-0804">Transcription</keyword>
<dbReference type="SMART" id="SM00418">
    <property type="entry name" value="HTH_ARSR"/>
    <property type="match status" value="1"/>
</dbReference>
<dbReference type="InterPro" id="IPR036388">
    <property type="entry name" value="WH-like_DNA-bd_sf"/>
</dbReference>
<dbReference type="PRINTS" id="PR00778">
    <property type="entry name" value="HTHARSR"/>
</dbReference>
<evidence type="ECO:0000256" key="2">
    <source>
        <dbReference type="ARBA" id="ARBA00023125"/>
    </source>
</evidence>
<evidence type="ECO:0000259" key="4">
    <source>
        <dbReference type="PROSITE" id="PS50987"/>
    </source>
</evidence>
<feature type="domain" description="HTH arsR-type" evidence="4">
    <location>
        <begin position="1"/>
        <end position="93"/>
    </location>
</feature>
<dbReference type="GO" id="GO:0003700">
    <property type="term" value="F:DNA-binding transcription factor activity"/>
    <property type="evidence" value="ECO:0007669"/>
    <property type="project" value="InterPro"/>
</dbReference>
<evidence type="ECO:0000256" key="1">
    <source>
        <dbReference type="ARBA" id="ARBA00023015"/>
    </source>
</evidence>
<gene>
    <name evidence="5" type="ORF">SAMN04489735_101091</name>
</gene>
<organism evidence="5 6">
    <name type="scientific">Aneurinibacillus thermoaerophilus</name>
    <dbReference type="NCBI Taxonomy" id="143495"/>
    <lineage>
        <taxon>Bacteria</taxon>
        <taxon>Bacillati</taxon>
        <taxon>Bacillota</taxon>
        <taxon>Bacilli</taxon>
        <taxon>Bacillales</taxon>
        <taxon>Paenibacillaceae</taxon>
        <taxon>Aneurinibacillus group</taxon>
        <taxon>Aneurinibacillus</taxon>
    </lineage>
</organism>
<dbReference type="InterPro" id="IPR051081">
    <property type="entry name" value="HTH_MetalResp_TranReg"/>
</dbReference>